<keyword evidence="2" id="KW-0963">Cytoplasm</keyword>
<dbReference type="AlphaFoldDB" id="A0A7S4AXQ8"/>
<dbReference type="SUPFAM" id="SSF51735">
    <property type="entry name" value="NAD(P)-binding Rossmann-fold domains"/>
    <property type="match status" value="1"/>
</dbReference>
<evidence type="ECO:0000256" key="3">
    <source>
        <dbReference type="ARBA" id="ARBA00022857"/>
    </source>
</evidence>
<keyword evidence="4" id="KW-0560">Oxidoreductase</keyword>
<keyword evidence="3" id="KW-0521">NADP</keyword>
<name>A0A7S4AXQ8_9STRA</name>
<dbReference type="GO" id="GO:0004757">
    <property type="term" value="F:sepiapterin reductase (NADP+) activity"/>
    <property type="evidence" value="ECO:0007669"/>
    <property type="project" value="TreeGrafter"/>
</dbReference>
<dbReference type="EMBL" id="HBIX01035050">
    <property type="protein sequence ID" value="CAE0730135.1"/>
    <property type="molecule type" value="Transcribed_RNA"/>
</dbReference>
<protein>
    <recommendedName>
        <fullName evidence="6">Sepiapterin reductase</fullName>
    </recommendedName>
</protein>
<organism evidence="5">
    <name type="scientific">Pseudo-nitzschia australis</name>
    <dbReference type="NCBI Taxonomy" id="44445"/>
    <lineage>
        <taxon>Eukaryota</taxon>
        <taxon>Sar</taxon>
        <taxon>Stramenopiles</taxon>
        <taxon>Ochrophyta</taxon>
        <taxon>Bacillariophyta</taxon>
        <taxon>Bacillariophyceae</taxon>
        <taxon>Bacillariophycidae</taxon>
        <taxon>Bacillariales</taxon>
        <taxon>Bacillariaceae</taxon>
        <taxon>Pseudo-nitzschia</taxon>
    </lineage>
</organism>
<evidence type="ECO:0000256" key="1">
    <source>
        <dbReference type="ARBA" id="ARBA00004496"/>
    </source>
</evidence>
<dbReference type="PANTHER" id="PTHR44085">
    <property type="entry name" value="SEPIAPTERIN REDUCTASE"/>
    <property type="match status" value="1"/>
</dbReference>
<sequence>MAAASSSSTCSSVVFLITGASKGLGRAIATVASKYHSEGERVPIRSATDIDNHNDNHPCSLLQSNARFVLVARSSKGLDETKQEILSTRLVPATAAAAARNEDAVVCRPMDLSDLDRLDGNMDVLLDDVDRLCSLNNTLCTESINKGGNGYREQQRVVFVNNAGSLGHLGPCTTSPSLEDMRRAIDLNVTSSLWLSVRFARHVKEQNRRQHPITQQKAATLVNLSSLVAVSDEFLNMGIYSAGKAARERYHTLLAKEEWNDHNQQQEATPSSSESASPLASSALKILNYAPGPLETEMTNEIRVANALNAELQARFQKPLLDPSDSALKLIRLVEERDYFDWESGAHIDYYDLPDNDDNR</sequence>
<gene>
    <name evidence="5" type="ORF">PAUS00366_LOCUS22921</name>
</gene>
<dbReference type="GO" id="GO:0006729">
    <property type="term" value="P:tetrahydrobiopterin biosynthetic process"/>
    <property type="evidence" value="ECO:0007669"/>
    <property type="project" value="TreeGrafter"/>
</dbReference>
<accession>A0A7S4AXQ8</accession>
<dbReference type="Gene3D" id="3.40.50.720">
    <property type="entry name" value="NAD(P)-binding Rossmann-like Domain"/>
    <property type="match status" value="1"/>
</dbReference>
<dbReference type="Pfam" id="PF00106">
    <property type="entry name" value="adh_short"/>
    <property type="match status" value="1"/>
</dbReference>
<dbReference type="InterPro" id="IPR036291">
    <property type="entry name" value="NAD(P)-bd_dom_sf"/>
</dbReference>
<dbReference type="InterPro" id="IPR051721">
    <property type="entry name" value="Biopterin_syn/organic_redct"/>
</dbReference>
<reference evidence="5" key="1">
    <citation type="submission" date="2021-01" db="EMBL/GenBank/DDBJ databases">
        <authorList>
            <person name="Corre E."/>
            <person name="Pelletier E."/>
            <person name="Niang G."/>
            <person name="Scheremetjew M."/>
            <person name="Finn R."/>
            <person name="Kale V."/>
            <person name="Holt S."/>
            <person name="Cochrane G."/>
            <person name="Meng A."/>
            <person name="Brown T."/>
            <person name="Cohen L."/>
        </authorList>
    </citation>
    <scope>NUCLEOTIDE SEQUENCE</scope>
    <source>
        <strain evidence="5">10249 10 AB</strain>
    </source>
</reference>
<dbReference type="InterPro" id="IPR002347">
    <property type="entry name" value="SDR_fam"/>
</dbReference>
<evidence type="ECO:0000256" key="2">
    <source>
        <dbReference type="ARBA" id="ARBA00022490"/>
    </source>
</evidence>
<proteinExistence type="predicted"/>
<dbReference type="PANTHER" id="PTHR44085:SF2">
    <property type="entry name" value="SEPIAPTERIN REDUCTASE"/>
    <property type="match status" value="1"/>
</dbReference>
<evidence type="ECO:0000313" key="5">
    <source>
        <dbReference type="EMBL" id="CAE0730135.1"/>
    </source>
</evidence>
<dbReference type="PRINTS" id="PR00081">
    <property type="entry name" value="GDHRDH"/>
</dbReference>
<comment type="subcellular location">
    <subcellularLocation>
        <location evidence="1">Cytoplasm</location>
    </subcellularLocation>
</comment>
<dbReference type="GO" id="GO:0005737">
    <property type="term" value="C:cytoplasm"/>
    <property type="evidence" value="ECO:0007669"/>
    <property type="project" value="UniProtKB-SubCell"/>
</dbReference>
<evidence type="ECO:0000256" key="4">
    <source>
        <dbReference type="ARBA" id="ARBA00023002"/>
    </source>
</evidence>
<evidence type="ECO:0008006" key="6">
    <source>
        <dbReference type="Google" id="ProtNLM"/>
    </source>
</evidence>